<dbReference type="Gene3D" id="3.40.50.2300">
    <property type="match status" value="2"/>
</dbReference>
<feature type="domain" description="Leucine-binding protein" evidence="4">
    <location>
        <begin position="47"/>
        <end position="372"/>
    </location>
</feature>
<dbReference type="Pfam" id="PF13458">
    <property type="entry name" value="Peripla_BP_6"/>
    <property type="match status" value="1"/>
</dbReference>
<keyword evidence="2 3" id="KW-0732">Signal</keyword>
<dbReference type="AlphaFoldDB" id="A0A8J7QFA6"/>
<evidence type="ECO:0000313" key="6">
    <source>
        <dbReference type="Proteomes" id="UP000664417"/>
    </source>
</evidence>
<dbReference type="SUPFAM" id="SSF53822">
    <property type="entry name" value="Periplasmic binding protein-like I"/>
    <property type="match status" value="1"/>
</dbReference>
<sequence length="389" mass="42473">MSFIHARRVLGRRNLHITMSLLLGCALFACGGLAPTDTKAAEGQSDSIRIGAAWPLSSRQDQFREGIQLAADELNRGGGVLGRKVELVFADDEGTVRVGKLVAQRFAEKEQLDAVIGHFDSHIAIAASVTYAFHNLLFISPGATNPKLTRQGFSKVFRTCPSDTQAGAQLADIAQSLGYRQLVVVHEQSRYGGELANAIEFRAGELDLEITARISYSVQSGDLRLLMERLELVEFDAVFFAGEASDAARFIRTARAEGFSAPFLGGYGLDNPELFSGNHGDVEDTLVLSVFHGDNPNPYVQSFNLRFQEAYGRRPDAWAAQGYDALIMLAHGIRMAQSTEDAEVAKALHAMNAWYGVTGTHRFDAQGDVLEKAMVPKIAKNGNLAYFER</sequence>
<proteinExistence type="inferred from homology"/>
<comment type="similarity">
    <text evidence="1">Belongs to the leucine-binding protein family.</text>
</comment>
<dbReference type="PANTHER" id="PTHR30483">
    <property type="entry name" value="LEUCINE-SPECIFIC-BINDING PROTEIN"/>
    <property type="match status" value="1"/>
</dbReference>
<dbReference type="EMBL" id="JAFREP010000054">
    <property type="protein sequence ID" value="MBO1323244.1"/>
    <property type="molecule type" value="Genomic_DNA"/>
</dbReference>
<comment type="caution">
    <text evidence="5">The sequence shown here is derived from an EMBL/GenBank/DDBJ whole genome shotgun (WGS) entry which is preliminary data.</text>
</comment>
<feature type="chain" id="PRO_5035302541" evidence="3">
    <location>
        <begin position="41"/>
        <end position="389"/>
    </location>
</feature>
<evidence type="ECO:0000256" key="2">
    <source>
        <dbReference type="ARBA" id="ARBA00022729"/>
    </source>
</evidence>
<organism evidence="5 6">
    <name type="scientific">Acanthopleuribacter pedis</name>
    <dbReference type="NCBI Taxonomy" id="442870"/>
    <lineage>
        <taxon>Bacteria</taxon>
        <taxon>Pseudomonadati</taxon>
        <taxon>Acidobacteriota</taxon>
        <taxon>Holophagae</taxon>
        <taxon>Acanthopleuribacterales</taxon>
        <taxon>Acanthopleuribacteraceae</taxon>
        <taxon>Acanthopleuribacter</taxon>
    </lineage>
</organism>
<evidence type="ECO:0000256" key="3">
    <source>
        <dbReference type="SAM" id="SignalP"/>
    </source>
</evidence>
<dbReference type="CDD" id="cd06344">
    <property type="entry name" value="PBP1_ABC_HAAT-like"/>
    <property type="match status" value="1"/>
</dbReference>
<keyword evidence="6" id="KW-1185">Reference proteome</keyword>
<accession>A0A8J7QFA6</accession>
<name>A0A8J7QFA6_9BACT</name>
<reference evidence="5" key="1">
    <citation type="submission" date="2021-03" db="EMBL/GenBank/DDBJ databases">
        <authorList>
            <person name="Wang G."/>
        </authorList>
    </citation>
    <scope>NUCLEOTIDE SEQUENCE</scope>
    <source>
        <strain evidence="5">KCTC 12899</strain>
    </source>
</reference>
<protein>
    <submittedName>
        <fullName evidence="5">ABC transporter substrate-binding protein</fullName>
    </submittedName>
</protein>
<dbReference type="Proteomes" id="UP000664417">
    <property type="component" value="Unassembled WGS sequence"/>
</dbReference>
<dbReference type="InterPro" id="IPR051010">
    <property type="entry name" value="BCAA_transport"/>
</dbReference>
<gene>
    <name evidence="5" type="ORF">J3U88_32565</name>
</gene>
<evidence type="ECO:0000313" key="5">
    <source>
        <dbReference type="EMBL" id="MBO1323244.1"/>
    </source>
</evidence>
<dbReference type="RefSeq" id="WP_207863310.1">
    <property type="nucleotide sequence ID" value="NZ_JAFREP010000054.1"/>
</dbReference>
<evidence type="ECO:0000256" key="1">
    <source>
        <dbReference type="ARBA" id="ARBA00010062"/>
    </source>
</evidence>
<dbReference type="PANTHER" id="PTHR30483:SF6">
    <property type="entry name" value="PERIPLASMIC BINDING PROTEIN OF ABC TRANSPORTER FOR NATURAL AMINO ACIDS"/>
    <property type="match status" value="1"/>
</dbReference>
<feature type="signal peptide" evidence="3">
    <location>
        <begin position="1"/>
        <end position="40"/>
    </location>
</feature>
<dbReference type="InterPro" id="IPR028082">
    <property type="entry name" value="Peripla_BP_I"/>
</dbReference>
<dbReference type="PROSITE" id="PS51257">
    <property type="entry name" value="PROKAR_LIPOPROTEIN"/>
    <property type="match status" value="1"/>
</dbReference>
<evidence type="ECO:0000259" key="4">
    <source>
        <dbReference type="Pfam" id="PF13458"/>
    </source>
</evidence>
<dbReference type="InterPro" id="IPR028081">
    <property type="entry name" value="Leu-bd"/>
</dbReference>